<proteinExistence type="predicted"/>
<feature type="compositionally biased region" description="Polar residues" evidence="1">
    <location>
        <begin position="102"/>
        <end position="118"/>
    </location>
</feature>
<feature type="chain" id="PRO_5014178056" description="Toxin co-regulated pilus biosynthesis protein Q C-terminal domain-containing protein" evidence="2">
    <location>
        <begin position="27"/>
        <end position="282"/>
    </location>
</feature>
<feature type="signal peptide" evidence="2">
    <location>
        <begin position="1"/>
        <end position="26"/>
    </location>
</feature>
<name>A0A2I1DIS0_9PROT</name>
<dbReference type="OrthoDB" id="9978154at2"/>
<accession>A0A2I1DIS0</accession>
<sequence length="282" mass="30941">MGKNQRKITLLALFGSTFCLPVTAFAEHYSPTVPFQNKEAPAQIIGGVYIPAHEEPVMIQPGSVPFAAHPVSNTEQEQQALNNLARNQEAGAAQSALANLQGAQGSNSMQQRTPNTMKSVPAEKIKNNPSDTLPALPVHVSPAPATHQEQVTTPMVAHNQPHTSTAVQRITPLERNAVKHLHVTINKVESMPVYIAKGGEQLSASFGSFLAKHHWKLLWNDRHDMTPYFTSTYSGKSVVDVVNQIQKTYPQFKIQMWGVNRVVTVTPYTNQNAMVSFSGDNQ</sequence>
<evidence type="ECO:0000313" key="3">
    <source>
        <dbReference type="EMBL" id="PKY09772.1"/>
    </source>
</evidence>
<evidence type="ECO:0000256" key="2">
    <source>
        <dbReference type="SAM" id="SignalP"/>
    </source>
</evidence>
<comment type="caution">
    <text evidence="3">The sequence shown here is derived from an EMBL/GenBank/DDBJ whole genome shotgun (WGS) entry which is preliminary data.</text>
</comment>
<feature type="region of interest" description="Disordered" evidence="1">
    <location>
        <begin position="102"/>
        <end position="140"/>
    </location>
</feature>
<dbReference type="EMBL" id="MXAV01000051">
    <property type="protein sequence ID" value="PKY09772.1"/>
    <property type="molecule type" value="Genomic_DNA"/>
</dbReference>
<keyword evidence="2" id="KW-0732">Signal</keyword>
<dbReference type="Proteomes" id="UP000234329">
    <property type="component" value="Unassembled WGS sequence"/>
</dbReference>
<reference evidence="3 4" key="1">
    <citation type="submission" date="2017-03" db="EMBL/GenBank/DDBJ databases">
        <title>Draft genime sequence of the acidophilic sulfur-oxidizing bacterium Acidithiobacillus sp. SH, isolated from seawater.</title>
        <authorList>
            <person name="Sharmin S."/>
            <person name="Tokuhisa M."/>
            <person name="Kanao T."/>
            <person name="Kamimura K."/>
        </authorList>
    </citation>
    <scope>NUCLEOTIDE SEQUENCE [LARGE SCALE GENOMIC DNA]</scope>
    <source>
        <strain evidence="3 4">SH</strain>
    </source>
</reference>
<keyword evidence="4" id="KW-1185">Reference proteome</keyword>
<evidence type="ECO:0000256" key="1">
    <source>
        <dbReference type="SAM" id="MobiDB-lite"/>
    </source>
</evidence>
<dbReference type="AlphaFoldDB" id="A0A2I1DIS0"/>
<organism evidence="3 4">
    <name type="scientific">Acidithiobacillus marinus</name>
    <dbReference type="NCBI Taxonomy" id="187490"/>
    <lineage>
        <taxon>Bacteria</taxon>
        <taxon>Pseudomonadati</taxon>
        <taxon>Pseudomonadota</taxon>
        <taxon>Acidithiobacillia</taxon>
        <taxon>Acidithiobacillales</taxon>
        <taxon>Acidithiobacillaceae</taxon>
        <taxon>Acidithiobacillus</taxon>
    </lineage>
</organism>
<evidence type="ECO:0008006" key="5">
    <source>
        <dbReference type="Google" id="ProtNLM"/>
    </source>
</evidence>
<evidence type="ECO:0000313" key="4">
    <source>
        <dbReference type="Proteomes" id="UP000234329"/>
    </source>
</evidence>
<gene>
    <name evidence="3" type="ORF">B1757_13305</name>
</gene>
<dbReference type="RefSeq" id="WP_101538791.1">
    <property type="nucleotide sequence ID" value="NZ_MXAV01000051.1"/>
</dbReference>
<dbReference type="InParanoid" id="A0A2I1DIS0"/>
<protein>
    <recommendedName>
        <fullName evidence="5">Toxin co-regulated pilus biosynthesis protein Q C-terminal domain-containing protein</fullName>
    </recommendedName>
</protein>